<proteinExistence type="predicted"/>
<reference evidence="3 4" key="3">
    <citation type="journal article" name="Genome Announc.">
        <title>Improved Draft Genome Sequence of Clostridium pasteurianum Strain ATCC 6013 (DSM 525) Using a Hybrid Next-Generation Sequencing Approach.</title>
        <authorList>
            <person name="Pyne M.E."/>
            <person name="Utturkar S."/>
            <person name="Brown S.D."/>
            <person name="Moo-Young M."/>
            <person name="Chung D.A."/>
            <person name="Chou C.P."/>
        </authorList>
    </citation>
    <scope>NUCLEOTIDE SEQUENCE [LARGE SCALE GENOMIC DNA]</scope>
    <source>
        <strain evidence="3 4">ATCC 6013</strain>
    </source>
</reference>
<dbReference type="GeneID" id="93073750"/>
<keyword evidence="1" id="KW-1133">Transmembrane helix</keyword>
<keyword evidence="1" id="KW-0812">Transmembrane</keyword>
<reference evidence="2 5" key="1">
    <citation type="journal article" date="2015" name="Genome Announc.">
        <title>Complete Genome Sequence of the Nitrogen-Fixing and Solvent-Producing Clostridium pasteurianum DSM 525.</title>
        <authorList>
            <person name="Poehlein A."/>
            <person name="Grosse-Honebrink A."/>
            <person name="Zhang Y."/>
            <person name="Minton N.P."/>
            <person name="Daniel R."/>
        </authorList>
    </citation>
    <scope>NUCLEOTIDE SEQUENCE [LARGE SCALE GENOMIC DNA]</scope>
    <source>
        <strain evidence="2">DSM 525</strain>
        <strain evidence="5">DSM 525 / ATCC 6013</strain>
    </source>
</reference>
<dbReference type="AlphaFoldDB" id="A0A0H3J971"/>
<dbReference type="RefSeq" id="WP_003447136.1">
    <property type="nucleotide sequence ID" value="NZ_ANZB01000014.1"/>
</dbReference>
<organism evidence="2 5">
    <name type="scientific">Clostridium pasteurianum DSM 525 = ATCC 6013</name>
    <dbReference type="NCBI Taxonomy" id="1262449"/>
    <lineage>
        <taxon>Bacteria</taxon>
        <taxon>Bacillati</taxon>
        <taxon>Bacillota</taxon>
        <taxon>Clostridia</taxon>
        <taxon>Eubacteriales</taxon>
        <taxon>Clostridiaceae</taxon>
        <taxon>Clostridium</taxon>
    </lineage>
</organism>
<feature type="transmembrane region" description="Helical" evidence="1">
    <location>
        <begin position="39"/>
        <end position="58"/>
    </location>
</feature>
<dbReference type="Proteomes" id="UP000030905">
    <property type="component" value="Chromosome"/>
</dbReference>
<dbReference type="Proteomes" id="UP000028042">
    <property type="component" value="Unassembled WGS sequence"/>
</dbReference>
<name>A0A0H3J971_CLOPA</name>
<evidence type="ECO:0000313" key="2">
    <source>
        <dbReference type="EMBL" id="AJA51643.1"/>
    </source>
</evidence>
<dbReference type="EMBL" id="JPGY02000001">
    <property type="protein sequence ID" value="KRU12350.1"/>
    <property type="molecule type" value="Genomic_DNA"/>
</dbReference>
<dbReference type="KEGG" id="cpae:CPAST_c15800"/>
<feature type="transmembrane region" description="Helical" evidence="1">
    <location>
        <begin position="64"/>
        <end position="84"/>
    </location>
</feature>
<sequence>MDWKRMIPSIILIIILLGAYNLLKVFVFDKIRPIKWIKWVVLILAVLLGALNGYAANTFGELSWQYYVCMGLFVMALFAFFDLLGFGRKSKYSKGNKKDNDVVIRPKAKPNRVKNKNKDK</sequence>
<evidence type="ECO:0000313" key="4">
    <source>
        <dbReference type="Proteomes" id="UP000028042"/>
    </source>
</evidence>
<evidence type="ECO:0000313" key="3">
    <source>
        <dbReference type="EMBL" id="KRU12350.1"/>
    </source>
</evidence>
<evidence type="ECO:0000313" key="5">
    <source>
        <dbReference type="Proteomes" id="UP000030905"/>
    </source>
</evidence>
<reference evidence="3" key="2">
    <citation type="submission" date="2015-10" db="EMBL/GenBank/DDBJ databases">
        <title>Improved Draft Genome Sequence of Clostridium pasteurianum Strain ATCC 6013 (DSM 525) Using a Hybrid Next-Generation Sequencing Approach.</title>
        <authorList>
            <person name="Pyne M.E."/>
            <person name="Utturkar S.M."/>
            <person name="Brown S.D."/>
            <person name="Moo-Young M."/>
            <person name="Chung D.A."/>
            <person name="Chou P.C."/>
        </authorList>
    </citation>
    <scope>NUCLEOTIDE SEQUENCE</scope>
    <source>
        <strain evidence="3">ATCC 6013</strain>
    </source>
</reference>
<accession>A0A0H3J971</accession>
<dbReference type="PATRIC" id="fig|1262449.3.peg.3336"/>
<dbReference type="EMBL" id="CP009268">
    <property type="protein sequence ID" value="AJA51643.1"/>
    <property type="molecule type" value="Genomic_DNA"/>
</dbReference>
<evidence type="ECO:0000256" key="1">
    <source>
        <dbReference type="SAM" id="Phobius"/>
    </source>
</evidence>
<protein>
    <submittedName>
        <fullName evidence="2">Uncharacterized protein</fullName>
    </submittedName>
</protein>
<dbReference type="KEGG" id="cpat:CLPA_c15800"/>
<feature type="transmembrane region" description="Helical" evidence="1">
    <location>
        <begin position="6"/>
        <end position="27"/>
    </location>
</feature>
<keyword evidence="5" id="KW-1185">Reference proteome</keyword>
<keyword evidence="1" id="KW-0472">Membrane</keyword>
<gene>
    <name evidence="2" type="ORF">CLPA_c15800</name>
    <name evidence="3" type="ORF">CP6013_01597</name>
</gene>